<feature type="transmembrane region" description="Helical" evidence="1">
    <location>
        <begin position="20"/>
        <end position="44"/>
    </location>
</feature>
<feature type="domain" description="Lipid A biosynthesis N-terminal" evidence="2">
    <location>
        <begin position="26"/>
        <end position="96"/>
    </location>
</feature>
<protein>
    <submittedName>
        <fullName evidence="3">Membrane protein</fullName>
    </submittedName>
</protein>
<dbReference type="EMBL" id="LDJM01000031">
    <property type="protein sequence ID" value="KRG75411.1"/>
    <property type="molecule type" value="Genomic_DNA"/>
</dbReference>
<evidence type="ECO:0000313" key="4">
    <source>
        <dbReference type="Proteomes" id="UP000050956"/>
    </source>
</evidence>
<keyword evidence="1" id="KW-1133">Transmembrane helix</keyword>
<sequence>MSPDWMNQPLAWLDWTGVHLSPWKLIGLAGALLFGARWVVQFWATRKAGRPVIPRLFWYMSVAGSLMTLSYFLFSAKQDAVGIAQNLFPAFTALYSLQLDIRNRGWRLPKDTASV</sequence>
<dbReference type="OrthoDB" id="9793186at2"/>
<dbReference type="GO" id="GO:0016020">
    <property type="term" value="C:membrane"/>
    <property type="evidence" value="ECO:0007669"/>
    <property type="project" value="GOC"/>
</dbReference>
<comment type="caution">
    <text evidence="3">The sequence shown here is derived from an EMBL/GenBank/DDBJ whole genome shotgun (WGS) entry which is preliminary data.</text>
</comment>
<organism evidence="3 4">
    <name type="scientific">Stenotrophomonas ginsengisoli</name>
    <dbReference type="NCBI Taxonomy" id="336566"/>
    <lineage>
        <taxon>Bacteria</taxon>
        <taxon>Pseudomonadati</taxon>
        <taxon>Pseudomonadota</taxon>
        <taxon>Gammaproteobacteria</taxon>
        <taxon>Lysobacterales</taxon>
        <taxon>Lysobacteraceae</taxon>
        <taxon>Stenotrophomonas</taxon>
    </lineage>
</organism>
<accession>A0A0R0DDN9</accession>
<dbReference type="GO" id="GO:0009245">
    <property type="term" value="P:lipid A biosynthetic process"/>
    <property type="evidence" value="ECO:0007669"/>
    <property type="project" value="InterPro"/>
</dbReference>
<evidence type="ECO:0000256" key="1">
    <source>
        <dbReference type="SAM" id="Phobius"/>
    </source>
</evidence>
<proteinExistence type="predicted"/>
<dbReference type="PATRIC" id="fig|336566.3.peg.1913"/>
<dbReference type="InterPro" id="IPR014546">
    <property type="entry name" value="UCP028440_lipidA_biosyn"/>
</dbReference>
<evidence type="ECO:0000313" key="3">
    <source>
        <dbReference type="EMBL" id="KRG75411.1"/>
    </source>
</evidence>
<name>A0A0R0DDN9_9GAMM</name>
<reference evidence="3 4" key="1">
    <citation type="submission" date="2015-05" db="EMBL/GenBank/DDBJ databases">
        <title>Genome sequencing and analysis of members of genus Stenotrophomonas.</title>
        <authorList>
            <person name="Patil P.P."/>
            <person name="Midha S."/>
            <person name="Patil P.B."/>
        </authorList>
    </citation>
    <scope>NUCLEOTIDE SEQUENCE [LARGE SCALE GENOMIC DNA]</scope>
    <source>
        <strain evidence="3 4">DSM 24757</strain>
    </source>
</reference>
<keyword evidence="4" id="KW-1185">Reference proteome</keyword>
<keyword evidence="1" id="KW-0812">Transmembrane</keyword>
<dbReference type="PIRSF" id="PIRSF028440">
    <property type="entry name" value="UCP_LAB_N"/>
    <property type="match status" value="1"/>
</dbReference>
<dbReference type="GO" id="GO:0008915">
    <property type="term" value="F:lipid-A-disaccharide synthase activity"/>
    <property type="evidence" value="ECO:0007669"/>
    <property type="project" value="InterPro"/>
</dbReference>
<dbReference type="STRING" id="336566.ABB30_12055"/>
<gene>
    <name evidence="3" type="ORF">ABB30_12055</name>
</gene>
<feature type="transmembrane region" description="Helical" evidence="1">
    <location>
        <begin position="56"/>
        <end position="74"/>
    </location>
</feature>
<dbReference type="InterPro" id="IPR011499">
    <property type="entry name" value="Lipid_A_biosynth_N"/>
</dbReference>
<evidence type="ECO:0000259" key="2">
    <source>
        <dbReference type="SMART" id="SM01259"/>
    </source>
</evidence>
<dbReference type="SMART" id="SM01259">
    <property type="entry name" value="LAB_N"/>
    <property type="match status" value="1"/>
</dbReference>
<dbReference type="AlphaFoldDB" id="A0A0R0DDN9"/>
<keyword evidence="1" id="KW-0472">Membrane</keyword>
<dbReference type="Pfam" id="PF07578">
    <property type="entry name" value="LAB_N"/>
    <property type="match status" value="1"/>
</dbReference>
<dbReference type="Proteomes" id="UP000050956">
    <property type="component" value="Unassembled WGS sequence"/>
</dbReference>